<protein>
    <recommendedName>
        <fullName evidence="11">1-phosphatidylinositol-5-phosphate 4-kinase</fullName>
        <ecNumber evidence="11">2.7.1.149</ecNumber>
    </recommendedName>
</protein>
<evidence type="ECO:0000256" key="5">
    <source>
        <dbReference type="ARBA" id="ARBA00022777"/>
    </source>
</evidence>
<evidence type="ECO:0000256" key="8">
    <source>
        <dbReference type="ARBA" id="ARBA00036478"/>
    </source>
</evidence>
<comment type="catalytic activity">
    <reaction evidence="9">
        <text>a 1,2-diacyl-sn-glycero-3-phospho-(1D-myo-inositol-5-phosphate) + ATP = a 1,2-diacyl-sn-glycero-3-phospho-(1D-myo-inositol-4,5-bisphosphate) + ADP + H(+)</text>
        <dbReference type="Rhea" id="RHEA:12280"/>
        <dbReference type="ChEBI" id="CHEBI:15378"/>
        <dbReference type="ChEBI" id="CHEBI:30616"/>
        <dbReference type="ChEBI" id="CHEBI:57795"/>
        <dbReference type="ChEBI" id="CHEBI:58456"/>
        <dbReference type="ChEBI" id="CHEBI:456216"/>
        <dbReference type="EC" id="2.7.1.149"/>
    </reaction>
    <physiologicalReaction direction="left-to-right" evidence="9">
        <dbReference type="Rhea" id="RHEA:12281"/>
    </physiologicalReaction>
</comment>
<evidence type="ECO:0000259" key="14">
    <source>
        <dbReference type="PROSITE" id="PS51455"/>
    </source>
</evidence>
<evidence type="ECO:0000256" key="6">
    <source>
        <dbReference type="ARBA" id="ARBA00022840"/>
    </source>
</evidence>
<keyword evidence="7" id="KW-0443">Lipid metabolism</keyword>
<evidence type="ECO:0000313" key="16">
    <source>
        <dbReference type="Proteomes" id="UP001186944"/>
    </source>
</evidence>
<dbReference type="InterPro" id="IPR027484">
    <property type="entry name" value="PInositol-4-P-5-kinase_N"/>
</dbReference>
<comment type="caution">
    <text evidence="15">The sequence shown here is derived from an EMBL/GenBank/DDBJ whole genome shotgun (WGS) entry which is preliminary data.</text>
</comment>
<comment type="catalytic activity">
    <reaction evidence="10">
        <text>1,2-dihexadecanoyl-sn-glycero-3-phospho-(1D-myo-inositol-5-phosphate) + GTP = 1,2-dihexadecanoyl-sn-glycero-3-phospho-(1D-myo-inositol-4,5-bisphosphate) + GDP + H(+)</text>
        <dbReference type="Rhea" id="RHEA:55964"/>
        <dbReference type="ChEBI" id="CHEBI:15378"/>
        <dbReference type="ChEBI" id="CHEBI:37565"/>
        <dbReference type="ChEBI" id="CHEBI:58189"/>
        <dbReference type="ChEBI" id="CHEBI:83423"/>
        <dbReference type="ChEBI" id="CHEBI:84968"/>
    </reaction>
    <physiologicalReaction direction="left-to-right" evidence="10">
        <dbReference type="Rhea" id="RHEA:55965"/>
    </physiologicalReaction>
</comment>
<feature type="domain" description="PIPK" evidence="14">
    <location>
        <begin position="1"/>
        <end position="369"/>
    </location>
</feature>
<evidence type="ECO:0000256" key="3">
    <source>
        <dbReference type="ARBA" id="ARBA00022679"/>
    </source>
</evidence>
<dbReference type="SUPFAM" id="SSF56104">
    <property type="entry name" value="SAICAR synthase-like"/>
    <property type="match status" value="1"/>
</dbReference>
<evidence type="ECO:0000256" key="2">
    <source>
        <dbReference type="ARBA" id="ARBA00022490"/>
    </source>
</evidence>
<dbReference type="InterPro" id="IPR027483">
    <property type="entry name" value="PInositol-4-P-4/5-kinase_C_sf"/>
</dbReference>
<comment type="catalytic activity">
    <reaction evidence="8">
        <text>1,2-dihexadecanoyl-sn-glycero-3-phospho-(1D-myo-inositol-5-phosphate) + ATP = 1,2-dihexadecanoyl-sn-glycero-3-phospho-(1D-myo-inositol-4,5-bisphosphate) + ADP + H(+)</text>
        <dbReference type="Rhea" id="RHEA:55992"/>
        <dbReference type="ChEBI" id="CHEBI:15378"/>
        <dbReference type="ChEBI" id="CHEBI:30616"/>
        <dbReference type="ChEBI" id="CHEBI:83423"/>
        <dbReference type="ChEBI" id="CHEBI:84968"/>
        <dbReference type="ChEBI" id="CHEBI:456216"/>
    </reaction>
    <physiologicalReaction direction="left-to-right" evidence="8">
        <dbReference type="Rhea" id="RHEA:55993"/>
    </physiologicalReaction>
</comment>
<evidence type="ECO:0000256" key="10">
    <source>
        <dbReference type="ARBA" id="ARBA00036950"/>
    </source>
</evidence>
<dbReference type="PROSITE" id="PS51455">
    <property type="entry name" value="PIPK"/>
    <property type="match status" value="1"/>
</dbReference>
<dbReference type="GO" id="GO:0016308">
    <property type="term" value="F:1-phosphatidylinositol-4-phosphate 5-kinase activity"/>
    <property type="evidence" value="ECO:0007669"/>
    <property type="project" value="TreeGrafter"/>
</dbReference>
<dbReference type="SMART" id="SM00330">
    <property type="entry name" value="PIPKc"/>
    <property type="match status" value="1"/>
</dbReference>
<feature type="compositionally biased region" description="Acidic residues" evidence="13">
    <location>
        <begin position="250"/>
        <end position="269"/>
    </location>
</feature>
<evidence type="ECO:0000256" key="13">
    <source>
        <dbReference type="SAM" id="MobiDB-lite"/>
    </source>
</evidence>
<accession>A0AA88YX10</accession>
<dbReference type="Gene3D" id="3.30.800.10">
    <property type="entry name" value="Phosphatidylinositol Phosphate Kinase II Beta"/>
    <property type="match status" value="1"/>
</dbReference>
<sequence length="370" mass="43077">MLMPEDFKAFSKVRVDNHLFNKESMPSHFKVKEYCPIVFRNLRDRFNIDDMDYMNSFSKPPFDIDSPGRSGARMLMSHDKKFFIKTLVSEEVEQMHHILKQYHQYIVEVHGQTLLPQYLGMYRITVNDTETYLIAMRNVFSPRLTIHKKYDLKGSTVDRQASDKEKSKELPTYKDNDFVNDRASIYIGKESKEKLLKQLTKDAEVNVVIYYIFLFFSRFTPDGLQPYCWYPLTVIERTPILFDSAMNPPLEEEEEEEVSENGLEEELGEDQGGMGCVPTPPESPQPAPYPPFTGDLDTDMERFAIRCSSECPRREIYFMAMIDILTKYGVKKRTAQAAKTMKHGAGAEFSTIKPDQYAKRFLDFLDKNIQ</sequence>
<dbReference type="InterPro" id="IPR023610">
    <property type="entry name" value="PInositol-4/5-P-5/4-kinase"/>
</dbReference>
<dbReference type="GO" id="GO:0005886">
    <property type="term" value="C:plasma membrane"/>
    <property type="evidence" value="ECO:0007669"/>
    <property type="project" value="TreeGrafter"/>
</dbReference>
<dbReference type="GO" id="GO:0005737">
    <property type="term" value="C:cytoplasm"/>
    <property type="evidence" value="ECO:0007669"/>
    <property type="project" value="UniProtKB-SubCell"/>
</dbReference>
<comment type="subcellular location">
    <subcellularLocation>
        <location evidence="1">Cytoplasm</location>
    </subcellularLocation>
</comment>
<feature type="compositionally biased region" description="Pro residues" evidence="13">
    <location>
        <begin position="278"/>
        <end position="291"/>
    </location>
</feature>
<keyword evidence="4 12" id="KW-0547">Nucleotide-binding</keyword>
<dbReference type="PANTHER" id="PTHR23086">
    <property type="entry name" value="PHOSPHATIDYLINOSITOL-4-PHOSPHATE 5-KINASE"/>
    <property type="match status" value="1"/>
</dbReference>
<dbReference type="GO" id="GO:0005524">
    <property type="term" value="F:ATP binding"/>
    <property type="evidence" value="ECO:0007669"/>
    <property type="project" value="UniProtKB-UniRule"/>
</dbReference>
<dbReference type="AlphaFoldDB" id="A0AA88YX10"/>
<keyword evidence="5 12" id="KW-0418">Kinase</keyword>
<dbReference type="FunFam" id="3.30.800.10:FF:000002">
    <property type="entry name" value="Phosphatidylinositol 5-phosphate 4-kinase type-2 beta"/>
    <property type="match status" value="1"/>
</dbReference>
<evidence type="ECO:0000256" key="9">
    <source>
        <dbReference type="ARBA" id="ARBA00036698"/>
    </source>
</evidence>
<dbReference type="Proteomes" id="UP001186944">
    <property type="component" value="Unassembled WGS sequence"/>
</dbReference>
<name>A0AA88YX10_PINIB</name>
<keyword evidence="2" id="KW-0963">Cytoplasm</keyword>
<keyword evidence="3 12" id="KW-0808">Transferase</keyword>
<organism evidence="15 16">
    <name type="scientific">Pinctada imbricata</name>
    <name type="common">Atlantic pearl-oyster</name>
    <name type="synonym">Pinctada martensii</name>
    <dbReference type="NCBI Taxonomy" id="66713"/>
    <lineage>
        <taxon>Eukaryota</taxon>
        <taxon>Metazoa</taxon>
        <taxon>Spiralia</taxon>
        <taxon>Lophotrochozoa</taxon>
        <taxon>Mollusca</taxon>
        <taxon>Bivalvia</taxon>
        <taxon>Autobranchia</taxon>
        <taxon>Pteriomorphia</taxon>
        <taxon>Pterioida</taxon>
        <taxon>Pterioidea</taxon>
        <taxon>Pteriidae</taxon>
        <taxon>Pinctada</taxon>
    </lineage>
</organism>
<gene>
    <name evidence="15" type="ORF">FSP39_014104</name>
</gene>
<dbReference type="CDD" id="cd17305">
    <property type="entry name" value="PIPKc_PIP5KII"/>
    <property type="match status" value="1"/>
</dbReference>
<dbReference type="GO" id="GO:0016309">
    <property type="term" value="F:1-phosphatidylinositol-5-phosphate 4-kinase activity"/>
    <property type="evidence" value="ECO:0007669"/>
    <property type="project" value="UniProtKB-EC"/>
</dbReference>
<dbReference type="InterPro" id="IPR002498">
    <property type="entry name" value="PInositol-4-P-4/5-kinase_core"/>
</dbReference>
<dbReference type="EC" id="2.7.1.149" evidence="11"/>
<keyword evidence="6 12" id="KW-0067">ATP-binding</keyword>
<dbReference type="EMBL" id="VSWD01000001">
    <property type="protein sequence ID" value="KAK3108720.1"/>
    <property type="molecule type" value="Genomic_DNA"/>
</dbReference>
<evidence type="ECO:0000256" key="4">
    <source>
        <dbReference type="ARBA" id="ARBA00022741"/>
    </source>
</evidence>
<keyword evidence="16" id="KW-1185">Reference proteome</keyword>
<reference evidence="15" key="1">
    <citation type="submission" date="2019-08" db="EMBL/GenBank/DDBJ databases">
        <title>The improved chromosome-level genome for the pearl oyster Pinctada fucata martensii using PacBio sequencing and Hi-C.</title>
        <authorList>
            <person name="Zheng Z."/>
        </authorList>
    </citation>
    <scope>NUCLEOTIDE SEQUENCE</scope>
    <source>
        <strain evidence="15">ZZ-2019</strain>
        <tissue evidence="15">Adductor muscle</tissue>
    </source>
</reference>
<evidence type="ECO:0000256" key="11">
    <source>
        <dbReference type="ARBA" id="ARBA00039039"/>
    </source>
</evidence>
<feature type="region of interest" description="Disordered" evidence="13">
    <location>
        <begin position="249"/>
        <end position="293"/>
    </location>
</feature>
<dbReference type="Pfam" id="PF01504">
    <property type="entry name" value="PIP5K"/>
    <property type="match status" value="1"/>
</dbReference>
<evidence type="ECO:0000256" key="12">
    <source>
        <dbReference type="PROSITE-ProRule" id="PRU00781"/>
    </source>
</evidence>
<evidence type="ECO:0000256" key="1">
    <source>
        <dbReference type="ARBA" id="ARBA00004496"/>
    </source>
</evidence>
<proteinExistence type="predicted"/>
<dbReference type="GO" id="GO:0046854">
    <property type="term" value="P:phosphatidylinositol phosphate biosynthetic process"/>
    <property type="evidence" value="ECO:0007669"/>
    <property type="project" value="TreeGrafter"/>
</dbReference>
<evidence type="ECO:0000256" key="7">
    <source>
        <dbReference type="ARBA" id="ARBA00023098"/>
    </source>
</evidence>
<dbReference type="Gene3D" id="3.30.810.10">
    <property type="entry name" value="2-Layer Sandwich"/>
    <property type="match status" value="2"/>
</dbReference>
<dbReference type="PANTHER" id="PTHR23086:SF8">
    <property type="entry name" value="PHOSPHATIDYLINOSITOL 5-PHOSPHATE 4-KINASE, ISOFORM A"/>
    <property type="match status" value="1"/>
</dbReference>
<evidence type="ECO:0000313" key="15">
    <source>
        <dbReference type="EMBL" id="KAK3108720.1"/>
    </source>
</evidence>